<evidence type="ECO:0000256" key="4">
    <source>
        <dbReference type="ARBA" id="ARBA00023163"/>
    </source>
</evidence>
<evidence type="ECO:0000256" key="1">
    <source>
        <dbReference type="ARBA" id="ARBA00023015"/>
    </source>
</evidence>
<reference evidence="6" key="2">
    <citation type="submission" date="2020-02" db="EMBL/GenBank/DDBJ databases">
        <authorList>
            <consortium name="NCBI Pathogen Detection Project"/>
        </authorList>
    </citation>
    <scope>NUCLEOTIDE SEQUENCE</scope>
    <source>
        <strain evidence="6">MA.CK_97/00011857</strain>
    </source>
</reference>
<organism evidence="6">
    <name type="scientific">Salmonella enterica</name>
    <name type="common">Salmonella choleraesuis</name>
    <dbReference type="NCBI Taxonomy" id="28901"/>
    <lineage>
        <taxon>Bacteria</taxon>
        <taxon>Pseudomonadati</taxon>
        <taxon>Pseudomonadota</taxon>
        <taxon>Gammaproteobacteria</taxon>
        <taxon>Enterobacterales</taxon>
        <taxon>Enterobacteriaceae</taxon>
        <taxon>Salmonella</taxon>
    </lineage>
</organism>
<keyword evidence="1" id="KW-0805">Transcription regulation</keyword>
<dbReference type="PRINTS" id="PR00046">
    <property type="entry name" value="SIGMA70FCT"/>
</dbReference>
<dbReference type="Pfam" id="PF04545">
    <property type="entry name" value="Sigma70_r4"/>
    <property type="match status" value="1"/>
</dbReference>
<dbReference type="Pfam" id="PF04539">
    <property type="entry name" value="Sigma70_r3"/>
    <property type="match status" value="1"/>
</dbReference>
<evidence type="ECO:0000313" key="6">
    <source>
        <dbReference type="EMBL" id="HAG0390737.1"/>
    </source>
</evidence>
<dbReference type="Gene3D" id="1.10.1740.10">
    <property type="match status" value="1"/>
</dbReference>
<dbReference type="GO" id="GO:0003899">
    <property type="term" value="F:DNA-directed RNA polymerase activity"/>
    <property type="evidence" value="ECO:0007669"/>
    <property type="project" value="InterPro"/>
</dbReference>
<dbReference type="InterPro" id="IPR000943">
    <property type="entry name" value="RNA_pol_sigma70"/>
</dbReference>
<dbReference type="SUPFAM" id="SSF88946">
    <property type="entry name" value="Sigma2 domain of RNA polymerase sigma factors"/>
    <property type="match status" value="1"/>
</dbReference>
<dbReference type="AlphaFoldDB" id="A0A756YKF6"/>
<name>A0A756YKF6_SALER</name>
<proteinExistence type="predicted"/>
<keyword evidence="3" id="KW-0238">DNA-binding</keyword>
<evidence type="ECO:0000256" key="2">
    <source>
        <dbReference type="ARBA" id="ARBA00023082"/>
    </source>
</evidence>
<dbReference type="InterPro" id="IPR007630">
    <property type="entry name" value="RNA_pol_sigma70_r4"/>
</dbReference>
<comment type="caution">
    <text evidence="6">The sequence shown here is derived from an EMBL/GenBank/DDBJ whole genome shotgun (WGS) entry which is preliminary data.</text>
</comment>
<dbReference type="NCBIfam" id="TIGR02479">
    <property type="entry name" value="FliA_WhiG"/>
    <property type="match status" value="1"/>
</dbReference>
<dbReference type="Gene3D" id="1.20.140.160">
    <property type="match status" value="1"/>
</dbReference>
<dbReference type="PANTHER" id="PTHR30385:SF7">
    <property type="entry name" value="RNA POLYMERASE SIGMA FACTOR FLIA"/>
    <property type="match status" value="1"/>
</dbReference>
<gene>
    <name evidence="6" type="ORF">G8S59_004034</name>
</gene>
<dbReference type="GO" id="GO:0003677">
    <property type="term" value="F:DNA binding"/>
    <property type="evidence" value="ECO:0007669"/>
    <property type="project" value="UniProtKB-KW"/>
</dbReference>
<keyword evidence="4" id="KW-0804">Transcription</keyword>
<dbReference type="Pfam" id="PF04542">
    <property type="entry name" value="Sigma70_r2"/>
    <property type="match status" value="1"/>
</dbReference>
<dbReference type="InterPro" id="IPR012845">
    <property type="entry name" value="RNA_pol_sigma_FliA_WhiG"/>
</dbReference>
<accession>A0A756YKF6</accession>
<keyword evidence="2" id="KW-0731">Sigma factor</keyword>
<dbReference type="SUPFAM" id="SSF88659">
    <property type="entry name" value="Sigma3 and sigma4 domains of RNA polymerase sigma factors"/>
    <property type="match status" value="2"/>
</dbReference>
<dbReference type="InterPro" id="IPR014284">
    <property type="entry name" value="RNA_pol_sigma-70_dom"/>
</dbReference>
<dbReference type="InterPro" id="IPR013324">
    <property type="entry name" value="RNA_pol_sigma_r3/r4-like"/>
</dbReference>
<dbReference type="GO" id="GO:0016987">
    <property type="term" value="F:sigma factor activity"/>
    <property type="evidence" value="ECO:0007669"/>
    <property type="project" value="UniProtKB-KW"/>
</dbReference>
<dbReference type="GO" id="GO:0006352">
    <property type="term" value="P:DNA-templated transcription initiation"/>
    <property type="evidence" value="ECO:0007669"/>
    <property type="project" value="InterPro"/>
</dbReference>
<dbReference type="CDD" id="cd06171">
    <property type="entry name" value="Sigma70_r4"/>
    <property type="match status" value="1"/>
</dbReference>
<evidence type="ECO:0000256" key="3">
    <source>
        <dbReference type="ARBA" id="ARBA00023125"/>
    </source>
</evidence>
<sequence>MDGLYSSVGTIDKNDLWAQYAYLVRHEALKLQARLPSGVDIEDLIQVGAIAMLNAVEQFNPNLGVKISSYLAQKIRWAFIDELRECDWVPRRIRRRSREVSSAIVRVEQRTGRFASEAEVADEMGISLAGYQKILQETNTSIVCSLDELQDEAFCGSELPEVQDEGLNPFNTILRTDLQHKLSEAIHELPEREQLLLMLYYQNELNMKEIAIVLKVTETRVSQLHSQAIKRLRARFNILGFKESNKESQRVDNTI</sequence>
<feature type="domain" description="RNA polymerase sigma-70" evidence="5">
    <location>
        <begin position="206"/>
        <end position="232"/>
    </location>
</feature>
<dbReference type="InterPro" id="IPR007627">
    <property type="entry name" value="RNA_pol_sigma70_r2"/>
</dbReference>
<dbReference type="PANTHER" id="PTHR30385">
    <property type="entry name" value="SIGMA FACTOR F FLAGELLAR"/>
    <property type="match status" value="1"/>
</dbReference>
<reference evidence="6" key="1">
    <citation type="journal article" date="2018" name="Genome Biol.">
        <title>SKESA: strategic k-mer extension for scrupulous assemblies.</title>
        <authorList>
            <person name="Souvorov A."/>
            <person name="Agarwala R."/>
            <person name="Lipman D.J."/>
        </authorList>
    </citation>
    <scope>NUCLEOTIDE SEQUENCE</scope>
    <source>
        <strain evidence="6">MA.CK_97/00011857</strain>
    </source>
</reference>
<dbReference type="PROSITE" id="PS00716">
    <property type="entry name" value="SIGMA70_2"/>
    <property type="match status" value="1"/>
</dbReference>
<protein>
    <submittedName>
        <fullName evidence="6">RNA polymerase sigma factor FliA</fullName>
    </submittedName>
</protein>
<evidence type="ECO:0000259" key="5">
    <source>
        <dbReference type="PROSITE" id="PS00716"/>
    </source>
</evidence>
<dbReference type="NCBIfam" id="TIGR02937">
    <property type="entry name" value="sigma70-ECF"/>
    <property type="match status" value="1"/>
</dbReference>
<dbReference type="InterPro" id="IPR013325">
    <property type="entry name" value="RNA_pol_sigma_r2"/>
</dbReference>
<dbReference type="EMBL" id="DAAXCJ010000012">
    <property type="protein sequence ID" value="HAG0390737.1"/>
    <property type="molecule type" value="Genomic_DNA"/>
</dbReference>
<dbReference type="NCBIfam" id="NF005413">
    <property type="entry name" value="PRK06986.1"/>
    <property type="match status" value="1"/>
</dbReference>
<dbReference type="InterPro" id="IPR007624">
    <property type="entry name" value="RNA_pol_sigma70_r3"/>
</dbReference>